<reference evidence="1" key="1">
    <citation type="submission" date="2020-05" db="EMBL/GenBank/DDBJ databases">
        <authorList>
            <person name="Chiriac C."/>
            <person name="Salcher M."/>
            <person name="Ghai R."/>
            <person name="Kavagutti S V."/>
        </authorList>
    </citation>
    <scope>NUCLEOTIDE SEQUENCE</scope>
</reference>
<organism evidence="1">
    <name type="scientific">freshwater metagenome</name>
    <dbReference type="NCBI Taxonomy" id="449393"/>
    <lineage>
        <taxon>unclassified sequences</taxon>
        <taxon>metagenomes</taxon>
        <taxon>ecological metagenomes</taxon>
    </lineage>
</organism>
<name>A0A6J5ZPH8_9ZZZZ</name>
<proteinExistence type="predicted"/>
<dbReference type="AlphaFoldDB" id="A0A6J5ZPH8"/>
<evidence type="ECO:0000313" key="1">
    <source>
        <dbReference type="EMBL" id="CAB4343358.1"/>
    </source>
</evidence>
<dbReference type="EMBL" id="CAESAB010000072">
    <property type="protein sequence ID" value="CAB4343358.1"/>
    <property type="molecule type" value="Genomic_DNA"/>
</dbReference>
<accession>A0A6J5ZPH8</accession>
<gene>
    <name evidence="1" type="ORF">UFOPK3820_01185</name>
</gene>
<protein>
    <submittedName>
        <fullName evidence="1">Unannotated protein</fullName>
    </submittedName>
</protein>
<sequence>MGAARGGVSKPVFSFFTMSAIDPTEGASIGKPA</sequence>